<organism evidence="1">
    <name type="scientific">Salmonella enteritidis</name>
    <dbReference type="NCBI Taxonomy" id="149539"/>
    <lineage>
        <taxon>Bacteria</taxon>
        <taxon>Pseudomonadati</taxon>
        <taxon>Pseudomonadota</taxon>
        <taxon>Gammaproteobacteria</taxon>
        <taxon>Enterobacterales</taxon>
        <taxon>Enterobacteriaceae</taxon>
        <taxon>Salmonella</taxon>
    </lineage>
</organism>
<sequence>MSVNRFHCGMTLEQIRMFISDTAYDMPLYNNESDFRRLAS</sequence>
<reference evidence="1" key="1">
    <citation type="submission" date="2016-12" db="EMBL/GenBank/DDBJ databases">
        <title>Fusion of virulence plasmid pSEN and IncHI2 resistance plasmid in Salmonella enteritidis.</title>
        <authorList>
            <person name="Wong M.H."/>
            <person name="Chen S."/>
        </authorList>
    </citation>
    <scope>NUCLEOTIDE SEQUENCE</scope>
    <source>
        <strain evidence="1">SE380</strain>
        <plasmid evidence="1">unnamed</plasmid>
    </source>
</reference>
<dbReference type="EMBL" id="KY401053">
    <property type="protein sequence ID" value="AQT23833.1"/>
    <property type="molecule type" value="Genomic_DNA"/>
</dbReference>
<proteinExistence type="predicted"/>
<name>A0A1S6KR44_SALEN</name>
<evidence type="ECO:0000313" key="1">
    <source>
        <dbReference type="EMBL" id="AQT23833.1"/>
    </source>
</evidence>
<geneLocation type="plasmid" evidence="1">
    <name>unnamed</name>
</geneLocation>
<dbReference type="AlphaFoldDB" id="A0A1S6KR44"/>
<accession>A0A1S6KR44</accession>
<keyword evidence="1" id="KW-0614">Plasmid</keyword>
<protein>
    <submittedName>
        <fullName evidence="1">Uncharacterized protein</fullName>
    </submittedName>
</protein>